<organism evidence="1 2">
    <name type="scientific">Basidiobolus meristosporus CBS 931.73</name>
    <dbReference type="NCBI Taxonomy" id="1314790"/>
    <lineage>
        <taxon>Eukaryota</taxon>
        <taxon>Fungi</taxon>
        <taxon>Fungi incertae sedis</taxon>
        <taxon>Zoopagomycota</taxon>
        <taxon>Entomophthoromycotina</taxon>
        <taxon>Basidiobolomycetes</taxon>
        <taxon>Basidiobolales</taxon>
        <taxon>Basidiobolaceae</taxon>
        <taxon>Basidiobolus</taxon>
    </lineage>
</organism>
<name>A0A1Y1WTJ5_9FUNG</name>
<dbReference type="EMBL" id="MCFE01000912">
    <property type="protein sequence ID" value="ORX76870.1"/>
    <property type="molecule type" value="Genomic_DNA"/>
</dbReference>
<accession>A0A1Y1WTJ5</accession>
<dbReference type="InParanoid" id="A0A1Y1WTJ5"/>
<comment type="caution">
    <text evidence="1">The sequence shown here is derived from an EMBL/GenBank/DDBJ whole genome shotgun (WGS) entry which is preliminary data.</text>
</comment>
<gene>
    <name evidence="1" type="ORF">K493DRAFT_107757</name>
</gene>
<proteinExistence type="predicted"/>
<sequence length="97" mass="10220">MVPVDFANTCKVLTSSTPMRTAALVIAFFGLAVSATQFSLQCGSSAQKCASSLSLGTRSCYVSGTTVQCTDQNVKCQAQGWPNYTNCKSCSLIQCSD</sequence>
<reference evidence="1 2" key="1">
    <citation type="submission" date="2016-07" db="EMBL/GenBank/DDBJ databases">
        <title>Pervasive Adenine N6-methylation of Active Genes in Fungi.</title>
        <authorList>
            <consortium name="DOE Joint Genome Institute"/>
            <person name="Mondo S.J."/>
            <person name="Dannebaum R.O."/>
            <person name="Kuo R.C."/>
            <person name="Labutti K."/>
            <person name="Haridas S."/>
            <person name="Kuo A."/>
            <person name="Salamov A."/>
            <person name="Ahrendt S.R."/>
            <person name="Lipzen A."/>
            <person name="Sullivan W."/>
            <person name="Andreopoulos W.B."/>
            <person name="Clum A."/>
            <person name="Lindquist E."/>
            <person name="Daum C."/>
            <person name="Ramamoorthy G.K."/>
            <person name="Gryganskyi A."/>
            <person name="Culley D."/>
            <person name="Magnuson J.K."/>
            <person name="James T.Y."/>
            <person name="O'Malley M.A."/>
            <person name="Stajich J.E."/>
            <person name="Spatafora J.W."/>
            <person name="Visel A."/>
            <person name="Grigoriev I.V."/>
        </authorList>
    </citation>
    <scope>NUCLEOTIDE SEQUENCE [LARGE SCALE GENOMIC DNA]</scope>
    <source>
        <strain evidence="1 2">CBS 931.73</strain>
    </source>
</reference>
<dbReference type="Proteomes" id="UP000193498">
    <property type="component" value="Unassembled WGS sequence"/>
</dbReference>
<dbReference type="AlphaFoldDB" id="A0A1Y1WTJ5"/>
<evidence type="ECO:0000313" key="1">
    <source>
        <dbReference type="EMBL" id="ORX76870.1"/>
    </source>
</evidence>
<keyword evidence="2" id="KW-1185">Reference proteome</keyword>
<evidence type="ECO:0000313" key="2">
    <source>
        <dbReference type="Proteomes" id="UP000193498"/>
    </source>
</evidence>
<protein>
    <submittedName>
        <fullName evidence="1">Uncharacterized protein</fullName>
    </submittedName>
</protein>